<dbReference type="Proteomes" id="UP000492821">
    <property type="component" value="Unassembled WGS sequence"/>
</dbReference>
<organism evidence="2 3">
    <name type="scientific">Panagrellus redivivus</name>
    <name type="common">Microworm</name>
    <dbReference type="NCBI Taxonomy" id="6233"/>
    <lineage>
        <taxon>Eukaryota</taxon>
        <taxon>Metazoa</taxon>
        <taxon>Ecdysozoa</taxon>
        <taxon>Nematoda</taxon>
        <taxon>Chromadorea</taxon>
        <taxon>Rhabditida</taxon>
        <taxon>Tylenchina</taxon>
        <taxon>Panagrolaimomorpha</taxon>
        <taxon>Panagrolaimoidea</taxon>
        <taxon>Panagrolaimidae</taxon>
        <taxon>Panagrellus</taxon>
    </lineage>
</organism>
<dbReference type="WBParaSite" id="Pan_g13422.t1">
    <property type="protein sequence ID" value="Pan_g13422.t1"/>
    <property type="gene ID" value="Pan_g13422"/>
</dbReference>
<keyword evidence="2" id="KW-1185">Reference proteome</keyword>
<feature type="compositionally biased region" description="Low complexity" evidence="1">
    <location>
        <begin position="131"/>
        <end position="149"/>
    </location>
</feature>
<evidence type="ECO:0000313" key="3">
    <source>
        <dbReference type="WBParaSite" id="Pan_g13422.t1"/>
    </source>
</evidence>
<name>A0A7E4UVR2_PANRE</name>
<sequence>MSKKATLKLSTQNIHLWKRTNHKSKRLQPKPKTPKSNQIMLLSSITAVNEEPQTNQNNGQTREQGQTQGIRGQPSRLTQLWHDKQDRMNKQEEQNCDTDATNRAVGRQSTSPTPNSTQLTKACNVDDSDTNESPVTTSTNVVPTSGTPSGSKSKFVKIENRINIAVLSAWFGTSKAQTGITGPPHFNDVQHGLKTLKRQWVRQQNR</sequence>
<accession>A0A7E4UVR2</accession>
<reference evidence="2" key="1">
    <citation type="journal article" date="2013" name="Genetics">
        <title>The draft genome and transcriptome of Panagrellus redivivus are shaped by the harsh demands of a free-living lifestyle.</title>
        <authorList>
            <person name="Srinivasan J."/>
            <person name="Dillman A.R."/>
            <person name="Macchietto M.G."/>
            <person name="Heikkinen L."/>
            <person name="Lakso M."/>
            <person name="Fracchia K.M."/>
            <person name="Antoshechkin I."/>
            <person name="Mortazavi A."/>
            <person name="Wong G."/>
            <person name="Sternberg P.W."/>
        </authorList>
    </citation>
    <scope>NUCLEOTIDE SEQUENCE [LARGE SCALE GENOMIC DNA]</scope>
    <source>
        <strain evidence="2">MT8872</strain>
    </source>
</reference>
<evidence type="ECO:0000313" key="2">
    <source>
        <dbReference type="Proteomes" id="UP000492821"/>
    </source>
</evidence>
<reference evidence="3" key="2">
    <citation type="submission" date="2020-10" db="UniProtKB">
        <authorList>
            <consortium name="WormBaseParasite"/>
        </authorList>
    </citation>
    <scope>IDENTIFICATION</scope>
</reference>
<feature type="compositionally biased region" description="Polar residues" evidence="1">
    <location>
        <begin position="48"/>
        <end position="78"/>
    </location>
</feature>
<dbReference type="AlphaFoldDB" id="A0A7E4UVR2"/>
<feature type="region of interest" description="Disordered" evidence="1">
    <location>
        <begin position="48"/>
        <end position="152"/>
    </location>
</feature>
<proteinExistence type="predicted"/>
<feature type="compositionally biased region" description="Basic and acidic residues" evidence="1">
    <location>
        <begin position="81"/>
        <end position="93"/>
    </location>
</feature>
<feature type="compositionally biased region" description="Polar residues" evidence="1">
    <location>
        <begin position="97"/>
        <end position="121"/>
    </location>
</feature>
<protein>
    <submittedName>
        <fullName evidence="3">Uncharacterized protein</fullName>
    </submittedName>
</protein>
<evidence type="ECO:0000256" key="1">
    <source>
        <dbReference type="SAM" id="MobiDB-lite"/>
    </source>
</evidence>